<evidence type="ECO:0000256" key="1">
    <source>
        <dbReference type="SAM" id="Phobius"/>
    </source>
</evidence>
<dbReference type="EMBL" id="JBHTAS010000001">
    <property type="protein sequence ID" value="MFC7140514.1"/>
    <property type="molecule type" value="Genomic_DNA"/>
</dbReference>
<keyword evidence="1" id="KW-1133">Transmembrane helix</keyword>
<dbReference type="RefSeq" id="WP_274326070.1">
    <property type="nucleotide sequence ID" value="NZ_CP118158.1"/>
</dbReference>
<sequence>MPLSEQLDTLVGDDHWASLLLGVVSVLIAGLVFGLEWYYVGILGAVSYGASELAIYTYSQ</sequence>
<dbReference type="AlphaFoldDB" id="A0ABD5Y7Y8"/>
<keyword evidence="1" id="KW-0812">Transmembrane</keyword>
<evidence type="ECO:0000313" key="3">
    <source>
        <dbReference type="Proteomes" id="UP001596432"/>
    </source>
</evidence>
<organism evidence="2 3">
    <name type="scientific">Halosimplex aquaticum</name>
    <dbReference type="NCBI Taxonomy" id="3026162"/>
    <lineage>
        <taxon>Archaea</taxon>
        <taxon>Methanobacteriati</taxon>
        <taxon>Methanobacteriota</taxon>
        <taxon>Stenosarchaea group</taxon>
        <taxon>Halobacteria</taxon>
        <taxon>Halobacteriales</taxon>
        <taxon>Haloarculaceae</taxon>
        <taxon>Halosimplex</taxon>
    </lineage>
</organism>
<keyword evidence="1" id="KW-0472">Membrane</keyword>
<gene>
    <name evidence="2" type="ORF">ACFQMA_11825</name>
</gene>
<protein>
    <submittedName>
        <fullName evidence="2">Uncharacterized protein</fullName>
    </submittedName>
</protein>
<dbReference type="GeneID" id="78820805"/>
<dbReference type="Proteomes" id="UP001596432">
    <property type="component" value="Unassembled WGS sequence"/>
</dbReference>
<name>A0ABD5Y7Y8_9EURY</name>
<proteinExistence type="predicted"/>
<accession>A0ABD5Y7Y8</accession>
<comment type="caution">
    <text evidence="2">The sequence shown here is derived from an EMBL/GenBank/DDBJ whole genome shotgun (WGS) entry which is preliminary data.</text>
</comment>
<keyword evidence="3" id="KW-1185">Reference proteome</keyword>
<reference evidence="2 3" key="1">
    <citation type="journal article" date="2019" name="Int. J. Syst. Evol. Microbiol.">
        <title>The Global Catalogue of Microorganisms (GCM) 10K type strain sequencing project: providing services to taxonomists for standard genome sequencing and annotation.</title>
        <authorList>
            <consortium name="The Broad Institute Genomics Platform"/>
            <consortium name="The Broad Institute Genome Sequencing Center for Infectious Disease"/>
            <person name="Wu L."/>
            <person name="Ma J."/>
        </authorList>
    </citation>
    <scope>NUCLEOTIDE SEQUENCE [LARGE SCALE GENOMIC DNA]</scope>
    <source>
        <strain evidence="2 3">XZYJT29</strain>
    </source>
</reference>
<feature type="transmembrane region" description="Helical" evidence="1">
    <location>
        <begin position="16"/>
        <end position="39"/>
    </location>
</feature>
<evidence type="ECO:0000313" key="2">
    <source>
        <dbReference type="EMBL" id="MFC7140514.1"/>
    </source>
</evidence>